<organism evidence="2 3">
    <name type="scientific">Marnyiella aurantia</name>
    <dbReference type="NCBI Taxonomy" id="2758037"/>
    <lineage>
        <taxon>Bacteria</taxon>
        <taxon>Pseudomonadati</taxon>
        <taxon>Bacteroidota</taxon>
        <taxon>Flavobacteriia</taxon>
        <taxon>Flavobacteriales</taxon>
        <taxon>Weeksellaceae</taxon>
        <taxon>Marnyiella</taxon>
    </lineage>
</organism>
<dbReference type="RefSeq" id="WP_181886009.1">
    <property type="nucleotide sequence ID" value="NZ_CP059472.1"/>
</dbReference>
<dbReference type="KEGG" id="cbau:H1R16_01455"/>
<gene>
    <name evidence="2" type="ORF">H1R16_01455</name>
    <name evidence="1" type="ORF">H2507_01815</name>
</gene>
<reference evidence="1" key="4">
    <citation type="submission" date="2020-07" db="EMBL/GenBank/DDBJ databases">
        <authorList>
            <person name="Yang C."/>
        </authorList>
    </citation>
    <scope>NUCLEOTIDE SEQUENCE</scope>
    <source>
        <strain evidence="1">Cx-624</strain>
    </source>
</reference>
<evidence type="ECO:0000313" key="2">
    <source>
        <dbReference type="EMBL" id="QMS98705.1"/>
    </source>
</evidence>
<dbReference type="Proteomes" id="UP000515349">
    <property type="component" value="Chromosome"/>
</dbReference>
<evidence type="ECO:0000313" key="3">
    <source>
        <dbReference type="Proteomes" id="UP000515349"/>
    </source>
</evidence>
<dbReference type="EMBL" id="CP059472">
    <property type="protein sequence ID" value="QMS98705.1"/>
    <property type="molecule type" value="Genomic_DNA"/>
</dbReference>
<accession>A0A7D7QKY6</accession>
<evidence type="ECO:0000313" key="4">
    <source>
        <dbReference type="Proteomes" id="UP000539710"/>
    </source>
</evidence>
<name>A0A7D7QKY6_9FLAO</name>
<reference evidence="3" key="2">
    <citation type="submission" date="2020-07" db="EMBL/GenBank/DDBJ databases">
        <title>Chryseobacterium sp.cx-624.</title>
        <authorList>
            <person name="Yang C."/>
        </authorList>
    </citation>
    <scope>NUCLEOTIDE SEQUENCE [LARGE SCALE GENOMIC DNA]</scope>
    <source>
        <strain evidence="3">cx-624</strain>
    </source>
</reference>
<protein>
    <submittedName>
        <fullName evidence="2">Uncharacterized protein</fullName>
    </submittedName>
</protein>
<reference evidence="4" key="3">
    <citation type="submission" date="2020-07" db="EMBL/GenBank/DDBJ databases">
        <title>Flavobacterium sp. xlx-214.</title>
        <authorList>
            <person name="Yang C."/>
        </authorList>
    </citation>
    <scope>NUCLEOTIDE SEQUENCE [LARGE SCALE GENOMIC DNA]</scope>
    <source>
        <strain evidence="4">CX-624</strain>
    </source>
</reference>
<sequence length="67" mass="7424">MADFEHSHTVQAISMTTANIVELDILAKSSNSQMVPYTDHRLHDRNCTCTNLQALDTFLPTKGSCCP</sequence>
<reference evidence="2" key="1">
    <citation type="submission" date="2020-07" db="EMBL/GenBank/DDBJ databases">
        <title>Chryseobacterium sp. CX-624.</title>
        <authorList>
            <person name="Yang C."/>
        </authorList>
    </citation>
    <scope>NUCLEOTIDE SEQUENCE</scope>
    <source>
        <strain evidence="2">CX-624</strain>
    </source>
</reference>
<dbReference type="AlphaFoldDB" id="A0A7D7QKY6"/>
<dbReference type="Proteomes" id="UP000539710">
    <property type="component" value="Unassembled WGS sequence"/>
</dbReference>
<dbReference type="EMBL" id="JACEUX010000001">
    <property type="protein sequence ID" value="MBA5245896.1"/>
    <property type="molecule type" value="Genomic_DNA"/>
</dbReference>
<proteinExistence type="predicted"/>
<keyword evidence="4" id="KW-1185">Reference proteome</keyword>
<evidence type="ECO:0000313" key="1">
    <source>
        <dbReference type="EMBL" id="MBA5245896.1"/>
    </source>
</evidence>